<dbReference type="InterPro" id="IPR054044">
    <property type="entry name" value="PFIN"/>
</dbReference>
<dbReference type="Proteomes" id="UP000232062">
    <property type="component" value="Unassembled WGS sequence"/>
</dbReference>
<dbReference type="AlphaFoldDB" id="A0A2M9WE68"/>
<reference evidence="1 2" key="1">
    <citation type="submission" date="2017-11" db="EMBL/GenBank/DDBJ databases">
        <title>The genome sequence of Pantoea rodasii DSM 26611.</title>
        <authorList>
            <person name="Gao J."/>
            <person name="Mao X."/>
            <person name="Sun J."/>
        </authorList>
    </citation>
    <scope>NUCLEOTIDE SEQUENCE [LARGE SCALE GENOMIC DNA]</scope>
    <source>
        <strain evidence="1 2">DSM 26611</strain>
    </source>
</reference>
<name>A0A2M9WE68_9GAMM</name>
<protein>
    <submittedName>
        <fullName evidence="1">Uncharacterized protein</fullName>
    </submittedName>
</protein>
<proteinExistence type="predicted"/>
<evidence type="ECO:0000313" key="2">
    <source>
        <dbReference type="Proteomes" id="UP000232062"/>
    </source>
</evidence>
<accession>A0A2M9WE68</accession>
<dbReference type="EMBL" id="PIQI01000013">
    <property type="protein sequence ID" value="PJZ05853.1"/>
    <property type="molecule type" value="Genomic_DNA"/>
</dbReference>
<dbReference type="OrthoDB" id="5679866at2"/>
<gene>
    <name evidence="1" type="ORF">PRCB_09210</name>
</gene>
<sequence>MKMSLRHDSDKWIVIVRKHPFLDAWARSRQERQLSTGDESAWRDDYKFHHAEKGFSHGRDNPVQLAWCDAHYEMDRGLPVMHTGFTDGITRTIWLLANGAEIFPVSVSSEKGARLLFRGAGDRKTQPVSVAYLQSLLI</sequence>
<dbReference type="Pfam" id="PF22162">
    <property type="entry name" value="PFIN"/>
    <property type="match status" value="1"/>
</dbReference>
<comment type="caution">
    <text evidence="1">The sequence shown here is derived from an EMBL/GenBank/DDBJ whole genome shotgun (WGS) entry which is preliminary data.</text>
</comment>
<evidence type="ECO:0000313" key="1">
    <source>
        <dbReference type="EMBL" id="PJZ05853.1"/>
    </source>
</evidence>
<keyword evidence="2" id="KW-1185">Reference proteome</keyword>
<organism evidence="1 2">
    <name type="scientific">Pantoea rodasii</name>
    <dbReference type="NCBI Taxonomy" id="1076549"/>
    <lineage>
        <taxon>Bacteria</taxon>
        <taxon>Pseudomonadati</taxon>
        <taxon>Pseudomonadota</taxon>
        <taxon>Gammaproteobacteria</taxon>
        <taxon>Enterobacterales</taxon>
        <taxon>Erwiniaceae</taxon>
        <taxon>Pantoea</taxon>
    </lineage>
</organism>